<comment type="pathway">
    <text evidence="4">Glycan metabolism; heparan sulfate biosynthesis.</text>
</comment>
<keyword evidence="9" id="KW-1133">Transmembrane helix</keyword>
<sequence length="560" mass="63230">MMLSLIISLAVITVTYILQCNQVYHPSPSTNSHEDYLIRKNSKHYEEIGCSINGLYEISCRKEEKEVFVPFSFLSKYYEVYGKLTVAKGKEKFEWSHSYSKVFKPTTKYDPSGVFMYFNNYNVEVRDRVKCISATEGVPVSTQWEASGYYYPVQVAQFGLSHYSKNLTEPRPKLRNLEDGSNSTAKWNVPVGASISRKYEPITNSWVVEFHSADDNSITLKLKPGSELVLNANLLFKDKNGSLTVLLEDRERFQLYSVSFVCSPELLSVSTSTVGEGSNFTVYYGLGSCEDWAILTRDLYVDLLKGNVLLGRGKKLSRSNLRALSIALKGSGYLDSLAISSSNHVDMFYSSADWLVRHQDTRGGWPIGVKRKMASGRADLNPGWYSAMGQGQAMSLLMRAFYRSGKSQYLEAALNGMKPFSISSGEGGVRAYFMNQYPWYEEYPTIPPSFVLNGFIYSLIGLYDVLTLAPEDRSSDARLLFDQGMHTLKKLLPLFDTGSGTVYDLRHFTLGLPPNLARWDYHAAHVNQLLLLSTIDRDPILTTIAERWLNYMQGKRAAHN</sequence>
<evidence type="ECO:0000256" key="11">
    <source>
        <dbReference type="ARBA" id="ARBA00023235"/>
    </source>
</evidence>
<evidence type="ECO:0000256" key="10">
    <source>
        <dbReference type="ARBA" id="ARBA00023136"/>
    </source>
</evidence>
<dbReference type="SUPFAM" id="SSF81853">
    <property type="entry name" value="Family 10 polysaccharide lyase"/>
    <property type="match status" value="1"/>
</dbReference>
<dbReference type="GO" id="GO:0005794">
    <property type="term" value="C:Golgi apparatus"/>
    <property type="evidence" value="ECO:0007669"/>
    <property type="project" value="TreeGrafter"/>
</dbReference>
<evidence type="ECO:0000256" key="2">
    <source>
        <dbReference type="ARBA" id="ARBA00004606"/>
    </source>
</evidence>
<dbReference type="InterPro" id="IPR059154">
    <property type="entry name" value="Glce_b_sandwich"/>
</dbReference>
<dbReference type="EMBL" id="LR023260">
    <property type="protein sequence ID" value="SVE92879.1"/>
    <property type="molecule type" value="mRNA"/>
</dbReference>
<evidence type="ECO:0000256" key="8">
    <source>
        <dbReference type="ARBA" id="ARBA00022968"/>
    </source>
</evidence>
<evidence type="ECO:0000256" key="4">
    <source>
        <dbReference type="ARBA" id="ARBA00005093"/>
    </source>
</evidence>
<keyword evidence="11" id="KW-0413">Isomerase</keyword>
<organism evidence="16">
    <name type="scientific">Moina brachiata</name>
    <dbReference type="NCBI Taxonomy" id="675436"/>
    <lineage>
        <taxon>Eukaryota</taxon>
        <taxon>Metazoa</taxon>
        <taxon>Ecdysozoa</taxon>
        <taxon>Arthropoda</taxon>
        <taxon>Crustacea</taxon>
        <taxon>Branchiopoda</taxon>
        <taxon>Diplostraca</taxon>
        <taxon>Cladocera</taxon>
        <taxon>Anomopoda</taxon>
        <taxon>Moinidae</taxon>
        <taxon>Moina</taxon>
    </lineage>
</organism>
<evidence type="ECO:0000256" key="3">
    <source>
        <dbReference type="ARBA" id="ARBA00004841"/>
    </source>
</evidence>
<proteinExistence type="evidence at transcript level"/>
<reference evidence="16" key="1">
    <citation type="submission" date="2018-08" db="EMBL/GenBank/DDBJ databases">
        <authorList>
            <person name="Cornetti L."/>
        </authorList>
    </citation>
    <scope>NUCLEOTIDE SEQUENCE</scope>
    <source>
        <strain evidence="16">DE-FRO-2-1</strain>
    </source>
</reference>
<feature type="domain" description="D-glucuronyl C5-epimerase C-terminal" evidence="14">
    <location>
        <begin position="359"/>
        <end position="549"/>
    </location>
</feature>
<keyword evidence="13" id="KW-0732">Signal</keyword>
<keyword evidence="10" id="KW-0472">Membrane</keyword>
<dbReference type="UniPathway" id="UPA00862"/>
<feature type="chain" id="PRO_5021465840" description="heparosan-N-sulfate-glucuronate 5-epimerase" evidence="13">
    <location>
        <begin position="18"/>
        <end position="560"/>
    </location>
</feature>
<dbReference type="PANTHER" id="PTHR13174:SF3">
    <property type="entry name" value="D-GLUCURONYL C5-EPIMERASE"/>
    <property type="match status" value="1"/>
</dbReference>
<evidence type="ECO:0000256" key="9">
    <source>
        <dbReference type="ARBA" id="ARBA00022989"/>
    </source>
</evidence>
<keyword evidence="7" id="KW-0812">Transmembrane</keyword>
<name>A0A4Y7NI30_9CRUS</name>
<dbReference type="Pfam" id="PF21174">
    <property type="entry name" value="Glce_b_sandwich"/>
    <property type="match status" value="1"/>
</dbReference>
<dbReference type="InterPro" id="IPR039721">
    <property type="entry name" value="C5-epimerase"/>
</dbReference>
<dbReference type="AlphaFoldDB" id="A0A4Y7NI30"/>
<dbReference type="InterPro" id="IPR010598">
    <property type="entry name" value="C5-epim_C"/>
</dbReference>
<protein>
    <recommendedName>
        <fullName evidence="6">heparosan-N-sulfate-glucuronate 5-epimerase</fullName>
        <ecNumber evidence="6">5.1.3.17</ecNumber>
    </recommendedName>
</protein>
<dbReference type="EC" id="5.1.3.17" evidence="6"/>
<evidence type="ECO:0000256" key="7">
    <source>
        <dbReference type="ARBA" id="ARBA00022692"/>
    </source>
</evidence>
<comment type="pathway">
    <text evidence="3">Glycan metabolism; heparin biosynthesis.</text>
</comment>
<dbReference type="GO" id="GO:0015012">
    <property type="term" value="P:heparan sulfate proteoglycan biosynthetic process"/>
    <property type="evidence" value="ECO:0007669"/>
    <property type="project" value="InterPro"/>
</dbReference>
<dbReference type="GO" id="GO:0047464">
    <property type="term" value="F:heparosan-N-sulfate-glucuronate 5-epimerase activity"/>
    <property type="evidence" value="ECO:0007669"/>
    <property type="project" value="UniProtKB-EC"/>
</dbReference>
<dbReference type="PANTHER" id="PTHR13174">
    <property type="entry name" value="D-GLUCURONYL C5-EPIMERASE"/>
    <property type="match status" value="1"/>
</dbReference>
<evidence type="ECO:0000313" key="16">
    <source>
        <dbReference type="EMBL" id="SVE92879.1"/>
    </source>
</evidence>
<gene>
    <name evidence="16" type="primary">EOG090X0272</name>
</gene>
<evidence type="ECO:0000256" key="6">
    <source>
        <dbReference type="ARBA" id="ARBA00012087"/>
    </source>
</evidence>
<evidence type="ECO:0000259" key="14">
    <source>
        <dbReference type="Pfam" id="PF06662"/>
    </source>
</evidence>
<comment type="similarity">
    <text evidence="5">Belongs to the D-glucuronyl C5-epimerase family.</text>
</comment>
<evidence type="ECO:0000256" key="13">
    <source>
        <dbReference type="SAM" id="SignalP"/>
    </source>
</evidence>
<dbReference type="GO" id="GO:0030210">
    <property type="term" value="P:heparin proteoglycan biosynthetic process"/>
    <property type="evidence" value="ECO:0007669"/>
    <property type="project" value="UniProtKB-UniPathway"/>
</dbReference>
<dbReference type="Pfam" id="PF06662">
    <property type="entry name" value="C5-epim_C"/>
    <property type="match status" value="1"/>
</dbReference>
<keyword evidence="8" id="KW-0735">Signal-anchor</keyword>
<feature type="domain" description="D-glucuronyl C5-epimerase beta-sandwich" evidence="15">
    <location>
        <begin position="204"/>
        <end position="331"/>
    </location>
</feature>
<comment type="subcellular location">
    <subcellularLocation>
        <location evidence="12">Endomembrane system</location>
        <topology evidence="12">Single-pass membrane protein</topology>
    </subcellularLocation>
    <subcellularLocation>
        <location evidence="2">Membrane</location>
        <topology evidence="2">Single-pass type II membrane protein</topology>
    </subcellularLocation>
</comment>
<evidence type="ECO:0000259" key="15">
    <source>
        <dbReference type="Pfam" id="PF21174"/>
    </source>
</evidence>
<accession>A0A4Y7NI30</accession>
<comment type="catalytic activity">
    <reaction evidence="1">
        <text>[heparosan-N-sulfate](n) = [heparan-N-sulfate](n)</text>
        <dbReference type="Rhea" id="RHEA:20197"/>
        <dbReference type="Rhea" id="RHEA-COMP:9556"/>
        <dbReference type="Rhea" id="RHEA-COMP:9557"/>
        <dbReference type="ChEBI" id="CHEBI:58041"/>
        <dbReference type="ChEBI" id="CHEBI:58287"/>
        <dbReference type="EC" id="5.1.3.17"/>
    </reaction>
</comment>
<evidence type="ECO:0000256" key="1">
    <source>
        <dbReference type="ARBA" id="ARBA00000434"/>
    </source>
</evidence>
<evidence type="ECO:0000256" key="5">
    <source>
        <dbReference type="ARBA" id="ARBA00005584"/>
    </source>
</evidence>
<feature type="signal peptide" evidence="13">
    <location>
        <begin position="1"/>
        <end position="17"/>
    </location>
</feature>
<evidence type="ECO:0000256" key="12">
    <source>
        <dbReference type="ARBA" id="ARBA00037847"/>
    </source>
</evidence>